<feature type="region of interest" description="Disordered" evidence="1">
    <location>
        <begin position="188"/>
        <end position="290"/>
    </location>
</feature>
<dbReference type="Proteomes" id="UP001620626">
    <property type="component" value="Unassembled WGS sequence"/>
</dbReference>
<feature type="region of interest" description="Disordered" evidence="1">
    <location>
        <begin position="531"/>
        <end position="591"/>
    </location>
</feature>
<feature type="compositionally biased region" description="Basic and acidic residues" evidence="1">
    <location>
        <begin position="569"/>
        <end position="585"/>
    </location>
</feature>
<evidence type="ECO:0000313" key="3">
    <source>
        <dbReference type="EMBL" id="KAL3121873.1"/>
    </source>
</evidence>
<protein>
    <submittedName>
        <fullName evidence="3">Uncharacterized protein</fullName>
    </submittedName>
</protein>
<feature type="compositionally biased region" description="Basic and acidic residues" evidence="1">
    <location>
        <begin position="139"/>
        <end position="150"/>
    </location>
</feature>
<feature type="chain" id="PRO_5044873684" evidence="2">
    <location>
        <begin position="23"/>
        <end position="1137"/>
    </location>
</feature>
<feature type="compositionally biased region" description="Polar residues" evidence="1">
    <location>
        <begin position="726"/>
        <end position="739"/>
    </location>
</feature>
<proteinExistence type="predicted"/>
<feature type="region of interest" description="Disordered" evidence="1">
    <location>
        <begin position="606"/>
        <end position="639"/>
    </location>
</feature>
<name>A0ABD2M3I7_9BILA</name>
<dbReference type="AlphaFoldDB" id="A0ABD2M3I7"/>
<keyword evidence="2" id="KW-0732">Signal</keyword>
<feature type="compositionally biased region" description="Basic and acidic residues" evidence="1">
    <location>
        <begin position="409"/>
        <end position="426"/>
    </location>
</feature>
<feature type="compositionally biased region" description="Polar residues" evidence="1">
    <location>
        <begin position="74"/>
        <end position="89"/>
    </location>
</feature>
<organism evidence="3 4">
    <name type="scientific">Heterodera trifolii</name>
    <dbReference type="NCBI Taxonomy" id="157864"/>
    <lineage>
        <taxon>Eukaryota</taxon>
        <taxon>Metazoa</taxon>
        <taxon>Ecdysozoa</taxon>
        <taxon>Nematoda</taxon>
        <taxon>Chromadorea</taxon>
        <taxon>Rhabditida</taxon>
        <taxon>Tylenchina</taxon>
        <taxon>Tylenchomorpha</taxon>
        <taxon>Tylenchoidea</taxon>
        <taxon>Heteroderidae</taxon>
        <taxon>Heteroderinae</taxon>
        <taxon>Heterodera</taxon>
    </lineage>
</organism>
<feature type="region of interest" description="Disordered" evidence="1">
    <location>
        <begin position="132"/>
        <end position="151"/>
    </location>
</feature>
<evidence type="ECO:0000313" key="4">
    <source>
        <dbReference type="Proteomes" id="UP001620626"/>
    </source>
</evidence>
<sequence>MLLLKGYPLLLFTVCSPLVLLAMPPPGGKGAAKKRQSPRLQAAAGATRKVFERTRSKLDMTNENFSGIGIVEQSAGNKSATTSKRTTPTDARPNDRRRHRANDAEMKRQGTDALLSLAEACSALEALSADCTEGTQTEAEQKQQQQKDAEEGTEMLVETRAEMGAEKRAETSAEIQIPEAVEILAEETASEIRVEDAAETQPEMRAEMGAEVRVENAKETRTEKEAENAKESGEEMEAENAKETRTEKEAENAKETRAEREAENAKETRAEKEAENAKESGKEMEAENAKETRAEIVEQMEADTASEIRVENAKETLAREHKRFKKVVGSGSHGQNDNELDRELTHMKKKAIGRVLPKAIEKAPIDAELMQQIQIGDKSKENPTTEFGTFGRHFAGNDKKMSAKSVEISVKKARTDQRHEPRRQETIGRNTEAMGGDRKNGNGKQPEIILLDDDDEMEDKQLTVINLDDDDDDEEIMVDQQTKAIDQTPRATGDGNAMAIVPFNFGDDLLEVLNSDPTFWDEELFQPIQQNEKTQKETEGPSNANLKNGNNGKEVIYIEDDDEIPNQMENREETANQTDKSDKSDNNNGNQLMIMENNEAPITVNAMPNKQSDKTDSTSNSKSKQKKDAKTVPKSGENQIGKMDALKLIRQQQQQQNANAAQAKRTSKTNSNARENANDLMLKADEMKGMPSNSKSTPKSTAQVEKANPNQQQSAKRPQIERESSVMPTSNTGQNANALSKASEMPALEVCVGHSSNAEQQQMLIEEVVGTVCTESIRAIGQNAIDFGFMANEVFKLTFKAKNGEKLANEIFASKGKFSVTKLIKEMREKLKYCRLLGRILDEILEENAKFSAKILEELPRKGGRVSGNAFQEEAQFLFFYMRLYRKLNNALKWGSIGNPAKTTKDKTNKRIAEYQRWFSKLDDGLTKGLIESIRENNLTKTAQWVENLCRMEAAVELTNFGIFLLLPHHTWQSVGAERPTAVNDLFETIGTTEIFEQINDPCDTNCIDQMVKQKLELMNHLKDNSTMTELKDIVDGMIVQVNQCLTATENIKNMPSKILLFLGILNRILDRLNSSEFAEILLPKLSMEKANGEQFLTKCLKALSADYESFEKGVQKELTDLAKLRKGQLECVPTKR</sequence>
<gene>
    <name evidence="3" type="ORF">niasHT_000438</name>
</gene>
<feature type="compositionally biased region" description="Basic and acidic residues" evidence="1">
    <location>
        <begin position="190"/>
        <end position="290"/>
    </location>
</feature>
<feature type="signal peptide" evidence="2">
    <location>
        <begin position="1"/>
        <end position="22"/>
    </location>
</feature>
<reference evidence="3 4" key="1">
    <citation type="submission" date="2024-10" db="EMBL/GenBank/DDBJ databases">
        <authorList>
            <person name="Kim D."/>
        </authorList>
    </citation>
    <scope>NUCLEOTIDE SEQUENCE [LARGE SCALE GENOMIC DNA]</scope>
    <source>
        <strain evidence="3">BH-2024</strain>
    </source>
</reference>
<feature type="compositionally biased region" description="Polar residues" evidence="1">
    <location>
        <begin position="540"/>
        <end position="551"/>
    </location>
</feature>
<feature type="region of interest" description="Disordered" evidence="1">
    <location>
        <begin position="651"/>
        <end position="739"/>
    </location>
</feature>
<dbReference type="EMBL" id="JBICBT010000174">
    <property type="protein sequence ID" value="KAL3121873.1"/>
    <property type="molecule type" value="Genomic_DNA"/>
</dbReference>
<comment type="caution">
    <text evidence="3">The sequence shown here is derived from an EMBL/GenBank/DDBJ whole genome shotgun (WGS) entry which is preliminary data.</text>
</comment>
<accession>A0ABD2M3I7</accession>
<evidence type="ECO:0000256" key="2">
    <source>
        <dbReference type="SAM" id="SignalP"/>
    </source>
</evidence>
<feature type="region of interest" description="Disordered" evidence="1">
    <location>
        <begin position="379"/>
        <end position="446"/>
    </location>
</feature>
<feature type="compositionally biased region" description="Low complexity" evidence="1">
    <location>
        <begin position="651"/>
        <end position="663"/>
    </location>
</feature>
<keyword evidence="4" id="KW-1185">Reference proteome</keyword>
<evidence type="ECO:0000256" key="1">
    <source>
        <dbReference type="SAM" id="MobiDB-lite"/>
    </source>
</evidence>
<feature type="compositionally biased region" description="Polar residues" evidence="1">
    <location>
        <begin position="691"/>
        <end position="716"/>
    </location>
</feature>
<feature type="region of interest" description="Disordered" evidence="1">
    <location>
        <begin position="70"/>
        <end position="107"/>
    </location>
</feature>